<accession>A0A4Y7SKU3</accession>
<feature type="transmembrane region" description="Helical" evidence="2">
    <location>
        <begin position="43"/>
        <end position="70"/>
    </location>
</feature>
<feature type="transmembrane region" description="Helical" evidence="2">
    <location>
        <begin position="129"/>
        <end position="156"/>
    </location>
</feature>
<feature type="compositionally biased region" description="Basic and acidic residues" evidence="1">
    <location>
        <begin position="295"/>
        <end position="304"/>
    </location>
</feature>
<organism evidence="3 4">
    <name type="scientific">Coprinellus micaceus</name>
    <name type="common">Glistening ink-cap mushroom</name>
    <name type="synonym">Coprinus micaceus</name>
    <dbReference type="NCBI Taxonomy" id="71717"/>
    <lineage>
        <taxon>Eukaryota</taxon>
        <taxon>Fungi</taxon>
        <taxon>Dikarya</taxon>
        <taxon>Basidiomycota</taxon>
        <taxon>Agaricomycotina</taxon>
        <taxon>Agaricomycetes</taxon>
        <taxon>Agaricomycetidae</taxon>
        <taxon>Agaricales</taxon>
        <taxon>Agaricineae</taxon>
        <taxon>Psathyrellaceae</taxon>
        <taxon>Coprinellus</taxon>
    </lineage>
</organism>
<feature type="transmembrane region" description="Helical" evidence="2">
    <location>
        <begin position="162"/>
        <end position="181"/>
    </location>
</feature>
<evidence type="ECO:0000256" key="1">
    <source>
        <dbReference type="SAM" id="MobiDB-lite"/>
    </source>
</evidence>
<keyword evidence="2" id="KW-0812">Transmembrane</keyword>
<dbReference type="EMBL" id="QPFP01000100">
    <property type="protein sequence ID" value="TEB21879.1"/>
    <property type="molecule type" value="Genomic_DNA"/>
</dbReference>
<feature type="transmembrane region" description="Helical" evidence="2">
    <location>
        <begin position="90"/>
        <end position="109"/>
    </location>
</feature>
<gene>
    <name evidence="3" type="ORF">FA13DRAFT_1642097</name>
</gene>
<feature type="compositionally biased region" description="Low complexity" evidence="1">
    <location>
        <begin position="201"/>
        <end position="216"/>
    </location>
</feature>
<dbReference type="AlphaFoldDB" id="A0A4Y7SKU3"/>
<feature type="region of interest" description="Disordered" evidence="1">
    <location>
        <begin position="269"/>
        <end position="304"/>
    </location>
</feature>
<evidence type="ECO:0000313" key="3">
    <source>
        <dbReference type="EMBL" id="TEB21879.1"/>
    </source>
</evidence>
<dbReference type="OrthoDB" id="3106369at2759"/>
<keyword evidence="2" id="KW-0472">Membrane</keyword>
<protein>
    <submittedName>
        <fullName evidence="3">Uncharacterized protein</fullName>
    </submittedName>
</protein>
<evidence type="ECO:0000256" key="2">
    <source>
        <dbReference type="SAM" id="Phobius"/>
    </source>
</evidence>
<name>A0A4Y7SKU3_COPMI</name>
<feature type="non-terminal residue" evidence="3">
    <location>
        <position position="1"/>
    </location>
</feature>
<feature type="region of interest" description="Disordered" evidence="1">
    <location>
        <begin position="195"/>
        <end position="224"/>
    </location>
</feature>
<proteinExistence type="predicted"/>
<evidence type="ECO:0000313" key="4">
    <source>
        <dbReference type="Proteomes" id="UP000298030"/>
    </source>
</evidence>
<sequence length="304" mass="33871">IYYLRDLVTTWDSYTNVVIMNILTWLADALVIYRCFIVWERNYWVIVPSSLILLLSFQCVALNCSLLLVWFRHPTALAFSQALPLLNMVYPINITQSLLTTGLITFKIWRQYILSRSAGLYAGGSGTGLLTIIRIIVESAMIFALQQLLLCVLYYVDSPAQYIFHGTMVPSIGVVFVLLAIRAYSVTHQDGLPNIRWPQNTTSSRSRSAQTTSTSRFPSNHAYPEERAARIRHHRRTASEGLVLATSVGVPNETAFTLTIPDTNIYSSGERSGSEVVLEKDGVPGGSTSEVVLSDGEKRRSTKG</sequence>
<comment type="caution">
    <text evidence="3">The sequence shown here is derived from an EMBL/GenBank/DDBJ whole genome shotgun (WGS) entry which is preliminary data.</text>
</comment>
<keyword evidence="2" id="KW-1133">Transmembrane helix</keyword>
<dbReference type="Proteomes" id="UP000298030">
    <property type="component" value="Unassembled WGS sequence"/>
</dbReference>
<feature type="transmembrane region" description="Helical" evidence="2">
    <location>
        <begin position="14"/>
        <end position="36"/>
    </location>
</feature>
<reference evidence="3 4" key="1">
    <citation type="journal article" date="2019" name="Nat. Ecol. Evol.">
        <title>Megaphylogeny resolves global patterns of mushroom evolution.</title>
        <authorList>
            <person name="Varga T."/>
            <person name="Krizsan K."/>
            <person name="Foldi C."/>
            <person name="Dima B."/>
            <person name="Sanchez-Garcia M."/>
            <person name="Sanchez-Ramirez S."/>
            <person name="Szollosi G.J."/>
            <person name="Szarkandi J.G."/>
            <person name="Papp V."/>
            <person name="Albert L."/>
            <person name="Andreopoulos W."/>
            <person name="Angelini C."/>
            <person name="Antonin V."/>
            <person name="Barry K.W."/>
            <person name="Bougher N.L."/>
            <person name="Buchanan P."/>
            <person name="Buyck B."/>
            <person name="Bense V."/>
            <person name="Catcheside P."/>
            <person name="Chovatia M."/>
            <person name="Cooper J."/>
            <person name="Damon W."/>
            <person name="Desjardin D."/>
            <person name="Finy P."/>
            <person name="Geml J."/>
            <person name="Haridas S."/>
            <person name="Hughes K."/>
            <person name="Justo A."/>
            <person name="Karasinski D."/>
            <person name="Kautmanova I."/>
            <person name="Kiss B."/>
            <person name="Kocsube S."/>
            <person name="Kotiranta H."/>
            <person name="LaButti K.M."/>
            <person name="Lechner B.E."/>
            <person name="Liimatainen K."/>
            <person name="Lipzen A."/>
            <person name="Lukacs Z."/>
            <person name="Mihaltcheva S."/>
            <person name="Morgado L.N."/>
            <person name="Niskanen T."/>
            <person name="Noordeloos M.E."/>
            <person name="Ohm R.A."/>
            <person name="Ortiz-Santana B."/>
            <person name="Ovrebo C."/>
            <person name="Racz N."/>
            <person name="Riley R."/>
            <person name="Savchenko A."/>
            <person name="Shiryaev A."/>
            <person name="Soop K."/>
            <person name="Spirin V."/>
            <person name="Szebenyi C."/>
            <person name="Tomsovsky M."/>
            <person name="Tulloss R.E."/>
            <person name="Uehling J."/>
            <person name="Grigoriev I.V."/>
            <person name="Vagvolgyi C."/>
            <person name="Papp T."/>
            <person name="Martin F.M."/>
            <person name="Miettinen O."/>
            <person name="Hibbett D.S."/>
            <person name="Nagy L.G."/>
        </authorList>
    </citation>
    <scope>NUCLEOTIDE SEQUENCE [LARGE SCALE GENOMIC DNA]</scope>
    <source>
        <strain evidence="3 4">FP101781</strain>
    </source>
</reference>
<keyword evidence="4" id="KW-1185">Reference proteome</keyword>